<comment type="caution">
    <text evidence="2">The sequence shown here is derived from an EMBL/GenBank/DDBJ whole genome shotgun (WGS) entry which is preliminary data.</text>
</comment>
<evidence type="ECO:0000256" key="1">
    <source>
        <dbReference type="SAM" id="MobiDB-lite"/>
    </source>
</evidence>
<keyword evidence="3" id="KW-1185">Reference proteome</keyword>
<protein>
    <submittedName>
        <fullName evidence="2">Uncharacterized protein</fullName>
    </submittedName>
</protein>
<gene>
    <name evidence="2" type="ORF">CRG98_039911</name>
</gene>
<dbReference type="EMBL" id="PGOL01003779">
    <property type="protein sequence ID" value="PKI39698.1"/>
    <property type="molecule type" value="Genomic_DNA"/>
</dbReference>
<sequence>MERRGNARNFQKSSKKLCAFMRTRISISSGHTCAKPMQRGLGVSTFPGTQTDAREKESPLTVYDP</sequence>
<evidence type="ECO:0000313" key="2">
    <source>
        <dbReference type="EMBL" id="PKI39698.1"/>
    </source>
</evidence>
<proteinExistence type="predicted"/>
<dbReference type="Proteomes" id="UP000233551">
    <property type="component" value="Unassembled WGS sequence"/>
</dbReference>
<reference evidence="2 3" key="1">
    <citation type="submission" date="2017-11" db="EMBL/GenBank/DDBJ databases">
        <title>De-novo sequencing of pomegranate (Punica granatum L.) genome.</title>
        <authorList>
            <person name="Akparov Z."/>
            <person name="Amiraslanov A."/>
            <person name="Hajiyeva S."/>
            <person name="Abbasov M."/>
            <person name="Kaur K."/>
            <person name="Hamwieh A."/>
            <person name="Solovyev V."/>
            <person name="Salamov A."/>
            <person name="Braich B."/>
            <person name="Kosarev P."/>
            <person name="Mahmoud A."/>
            <person name="Hajiyev E."/>
            <person name="Babayeva S."/>
            <person name="Izzatullayeva V."/>
            <person name="Mammadov A."/>
            <person name="Mammadov A."/>
            <person name="Sharifova S."/>
            <person name="Ojaghi J."/>
            <person name="Eynullazada K."/>
            <person name="Bayramov B."/>
            <person name="Abdulazimova A."/>
            <person name="Shahmuradov I."/>
        </authorList>
    </citation>
    <scope>NUCLEOTIDE SEQUENCE [LARGE SCALE GENOMIC DNA]</scope>
    <source>
        <strain evidence="3">cv. AG2017</strain>
        <tissue evidence="2">Leaf</tissue>
    </source>
</reference>
<dbReference type="AlphaFoldDB" id="A0A2I0I6T6"/>
<accession>A0A2I0I6T6</accession>
<feature type="region of interest" description="Disordered" evidence="1">
    <location>
        <begin position="36"/>
        <end position="65"/>
    </location>
</feature>
<evidence type="ECO:0000313" key="3">
    <source>
        <dbReference type="Proteomes" id="UP000233551"/>
    </source>
</evidence>
<organism evidence="2 3">
    <name type="scientific">Punica granatum</name>
    <name type="common">Pomegranate</name>
    <dbReference type="NCBI Taxonomy" id="22663"/>
    <lineage>
        <taxon>Eukaryota</taxon>
        <taxon>Viridiplantae</taxon>
        <taxon>Streptophyta</taxon>
        <taxon>Embryophyta</taxon>
        <taxon>Tracheophyta</taxon>
        <taxon>Spermatophyta</taxon>
        <taxon>Magnoliopsida</taxon>
        <taxon>eudicotyledons</taxon>
        <taxon>Gunneridae</taxon>
        <taxon>Pentapetalae</taxon>
        <taxon>rosids</taxon>
        <taxon>malvids</taxon>
        <taxon>Myrtales</taxon>
        <taxon>Lythraceae</taxon>
        <taxon>Punica</taxon>
    </lineage>
</organism>
<name>A0A2I0I6T6_PUNGR</name>